<comment type="caution">
    <text evidence="7">Lacks conserved residue(s) required for the propagation of feature annotation.</text>
</comment>
<feature type="binding site" evidence="7">
    <location>
        <position position="9"/>
    </location>
    <ligand>
        <name>a divalent metal cation</name>
        <dbReference type="ChEBI" id="CHEBI:60240"/>
    </ligand>
</feature>
<dbReference type="PROSITE" id="PS01350">
    <property type="entry name" value="ISPF"/>
    <property type="match status" value="1"/>
</dbReference>
<comment type="catalytic activity">
    <reaction evidence="1 7 8">
        <text>4-CDP-2-C-methyl-D-erythritol 2-phosphate = 2-C-methyl-D-erythritol 2,4-cyclic diphosphate + CMP</text>
        <dbReference type="Rhea" id="RHEA:23864"/>
        <dbReference type="ChEBI" id="CHEBI:57919"/>
        <dbReference type="ChEBI" id="CHEBI:58483"/>
        <dbReference type="ChEBI" id="CHEBI:60377"/>
        <dbReference type="EC" id="4.6.1.12"/>
    </reaction>
</comment>
<organism evidence="10 11">
    <name type="scientific">Hallella seregens ATCC 51272</name>
    <dbReference type="NCBI Taxonomy" id="1336250"/>
    <lineage>
        <taxon>Bacteria</taxon>
        <taxon>Pseudomonadati</taxon>
        <taxon>Bacteroidota</taxon>
        <taxon>Bacteroidia</taxon>
        <taxon>Bacteroidales</taxon>
        <taxon>Prevotellaceae</taxon>
        <taxon>Hallella</taxon>
    </lineage>
</organism>
<keyword evidence="5 7" id="KW-0414">Isoprene biosynthesis</keyword>
<reference evidence="10 11" key="1">
    <citation type="submission" date="2024-09" db="EMBL/GenBank/DDBJ databases">
        <authorList>
            <person name="Sun Q."/>
            <person name="Mori K."/>
        </authorList>
    </citation>
    <scope>NUCLEOTIDE SEQUENCE [LARGE SCALE GENOMIC DNA]</scope>
    <source>
        <strain evidence="10 11">ATCC 51272</strain>
    </source>
</reference>
<dbReference type="Gene3D" id="3.30.1330.50">
    <property type="entry name" value="2-C-methyl-D-erythritol 2,4-cyclodiphosphate synthase"/>
    <property type="match status" value="1"/>
</dbReference>
<evidence type="ECO:0000256" key="6">
    <source>
        <dbReference type="ARBA" id="ARBA00023239"/>
    </source>
</evidence>
<evidence type="ECO:0000256" key="5">
    <source>
        <dbReference type="ARBA" id="ARBA00023229"/>
    </source>
</evidence>
<evidence type="ECO:0000256" key="7">
    <source>
        <dbReference type="HAMAP-Rule" id="MF_00107"/>
    </source>
</evidence>
<feature type="binding site" evidence="7">
    <location>
        <position position="140"/>
    </location>
    <ligand>
        <name>4-CDP-2-C-methyl-D-erythritol 2-phosphate</name>
        <dbReference type="ChEBI" id="CHEBI:57919"/>
    </ligand>
</feature>
<dbReference type="InterPro" id="IPR020555">
    <property type="entry name" value="MECDP_synthase_CS"/>
</dbReference>
<feature type="binding site" evidence="7">
    <location>
        <position position="43"/>
    </location>
    <ligand>
        <name>a divalent metal cation</name>
        <dbReference type="ChEBI" id="CHEBI:60240"/>
    </ligand>
</feature>
<keyword evidence="4 7" id="KW-0479">Metal-binding</keyword>
<keyword evidence="11" id="KW-1185">Reference proteome</keyword>
<feature type="site" description="Transition state stabilizer" evidence="7">
    <location>
        <position position="134"/>
    </location>
</feature>
<evidence type="ECO:0000313" key="11">
    <source>
        <dbReference type="Proteomes" id="UP001589688"/>
    </source>
</evidence>
<comment type="pathway">
    <text evidence="2 7">Isoprenoid biosynthesis; isopentenyl diphosphate biosynthesis via DXP pathway; isopentenyl diphosphate from 1-deoxy-D-xylulose 5-phosphate: step 4/6.</text>
</comment>
<feature type="domain" description="2-C-methyl-D-erythritol 2,4-cyclodiphosphate synthase" evidence="9">
    <location>
        <begin position="3"/>
        <end position="155"/>
    </location>
</feature>
<dbReference type="PANTHER" id="PTHR43181">
    <property type="entry name" value="2-C-METHYL-D-ERYTHRITOL 2,4-CYCLODIPHOSPHATE SYNTHASE, CHLOROPLASTIC"/>
    <property type="match status" value="1"/>
</dbReference>
<dbReference type="Pfam" id="PF02542">
    <property type="entry name" value="YgbB"/>
    <property type="match status" value="1"/>
</dbReference>
<comment type="function">
    <text evidence="7">Involved in the biosynthesis of isopentenyl diphosphate (IPP) and dimethylallyl diphosphate (DMAPP), two major building blocks of isoprenoid compounds. Catalyzes the conversion of 4-diphosphocytidyl-2-C-methyl-D-erythritol 2-phosphate (CDP-ME2P) to 2-C-methyl-D-erythritol 2,4-cyclodiphosphate (ME-CPP) with a corresponding release of cytidine 5-monophosphate (CMP).</text>
</comment>
<proteinExistence type="inferred from homology"/>
<dbReference type="PANTHER" id="PTHR43181:SF1">
    <property type="entry name" value="2-C-METHYL-D-ERYTHRITOL 2,4-CYCLODIPHOSPHATE SYNTHASE, CHLOROPLASTIC"/>
    <property type="match status" value="1"/>
</dbReference>
<sequence>MQRIGMGYDVHKLVEGRALILGGIRIDHTQGLLGHSDADVLIHAICDALLGAANLRDIGYHFPDTSDATLNMDSKIILQKTVGLIAAKGYRLCNIDATVCAERPKINPHIPAMKVCLAQVMGCDEDQISIKATTSERMGFVGREEGMAAYAVCLIERLPATD</sequence>
<evidence type="ECO:0000256" key="2">
    <source>
        <dbReference type="ARBA" id="ARBA00004709"/>
    </source>
</evidence>
<dbReference type="HAMAP" id="MF_00107">
    <property type="entry name" value="IspF"/>
    <property type="match status" value="1"/>
</dbReference>
<gene>
    <name evidence="7 10" type="primary">ispF</name>
    <name evidence="10" type="ORF">ACFFK8_12170</name>
</gene>
<evidence type="ECO:0000256" key="4">
    <source>
        <dbReference type="ARBA" id="ARBA00022723"/>
    </source>
</evidence>
<evidence type="ECO:0000256" key="3">
    <source>
        <dbReference type="ARBA" id="ARBA00012579"/>
    </source>
</evidence>
<evidence type="ECO:0000256" key="1">
    <source>
        <dbReference type="ARBA" id="ARBA00000200"/>
    </source>
</evidence>
<evidence type="ECO:0000259" key="9">
    <source>
        <dbReference type="Pfam" id="PF02542"/>
    </source>
</evidence>
<feature type="binding site" evidence="7">
    <location>
        <begin position="9"/>
        <end position="11"/>
    </location>
    <ligand>
        <name>4-CDP-2-C-methyl-D-erythritol 2-phosphate</name>
        <dbReference type="ChEBI" id="CHEBI:57919"/>
    </ligand>
</feature>
<dbReference type="CDD" id="cd00554">
    <property type="entry name" value="MECDP_synthase"/>
    <property type="match status" value="1"/>
</dbReference>
<dbReference type="GO" id="GO:0008685">
    <property type="term" value="F:2-C-methyl-D-erythritol 2,4-cyclodiphosphate synthase activity"/>
    <property type="evidence" value="ECO:0007669"/>
    <property type="project" value="UniProtKB-EC"/>
</dbReference>
<comment type="similarity">
    <text evidence="7 8">Belongs to the IspF family.</text>
</comment>
<dbReference type="EC" id="4.6.1.12" evidence="3 7"/>
<feature type="site" description="Transition state stabilizer" evidence="7">
    <location>
        <position position="35"/>
    </location>
</feature>
<name>A0ABV5ZME0_9BACT</name>
<comment type="subunit">
    <text evidence="7">Homotrimer.</text>
</comment>
<dbReference type="Proteomes" id="UP001589688">
    <property type="component" value="Unassembled WGS sequence"/>
</dbReference>
<accession>A0ABV5ZME0</accession>
<protein>
    <recommendedName>
        <fullName evidence="3 7">2-C-methyl-D-erythritol 2,4-cyclodiphosphate synthase</fullName>
        <shortName evidence="7">MECDP-synthase</shortName>
        <shortName evidence="7">MECPP-synthase</shortName>
        <shortName evidence="7">MECPS</shortName>
        <ecNumber evidence="3 7">4.6.1.12</ecNumber>
    </recommendedName>
</protein>
<feature type="binding site" evidence="7">
    <location>
        <position position="143"/>
    </location>
    <ligand>
        <name>4-CDP-2-C-methyl-D-erythritol 2-phosphate</name>
        <dbReference type="ChEBI" id="CHEBI:57919"/>
    </ligand>
</feature>
<evidence type="ECO:0000313" key="10">
    <source>
        <dbReference type="EMBL" id="MFB9898529.1"/>
    </source>
</evidence>
<feature type="binding site" evidence="7">
    <location>
        <begin position="133"/>
        <end position="136"/>
    </location>
    <ligand>
        <name>4-CDP-2-C-methyl-D-erythritol 2-phosphate</name>
        <dbReference type="ChEBI" id="CHEBI:57919"/>
    </ligand>
</feature>
<evidence type="ECO:0000256" key="8">
    <source>
        <dbReference type="RuleBase" id="RU004395"/>
    </source>
</evidence>
<comment type="caution">
    <text evidence="10">The sequence shown here is derived from an EMBL/GenBank/DDBJ whole genome shotgun (WGS) entry which is preliminary data.</text>
</comment>
<dbReference type="InterPro" id="IPR003526">
    <property type="entry name" value="MECDP_synthase"/>
</dbReference>
<dbReference type="EMBL" id="JBHLZF010000002">
    <property type="protein sequence ID" value="MFB9898529.1"/>
    <property type="molecule type" value="Genomic_DNA"/>
</dbReference>
<dbReference type="RefSeq" id="WP_027951787.1">
    <property type="nucleotide sequence ID" value="NZ_JADU01000007.1"/>
</dbReference>
<keyword evidence="6 7" id="KW-0456">Lyase</keyword>
<feature type="binding site" evidence="7">
    <location>
        <position position="11"/>
    </location>
    <ligand>
        <name>a divalent metal cation</name>
        <dbReference type="ChEBI" id="CHEBI:60240"/>
    </ligand>
</feature>
<feature type="binding site" evidence="7">
    <location>
        <begin position="35"/>
        <end position="36"/>
    </location>
    <ligand>
        <name>4-CDP-2-C-methyl-D-erythritol 2-phosphate</name>
        <dbReference type="ChEBI" id="CHEBI:57919"/>
    </ligand>
</feature>
<dbReference type="InterPro" id="IPR036571">
    <property type="entry name" value="MECDP_synthase_sf"/>
</dbReference>
<dbReference type="SUPFAM" id="SSF69765">
    <property type="entry name" value="IpsF-like"/>
    <property type="match status" value="1"/>
</dbReference>
<feature type="binding site" evidence="7">
    <location>
        <begin position="57"/>
        <end position="59"/>
    </location>
    <ligand>
        <name>4-CDP-2-C-methyl-D-erythritol 2-phosphate</name>
        <dbReference type="ChEBI" id="CHEBI:57919"/>
    </ligand>
</feature>
<comment type="cofactor">
    <cofactor evidence="7">
        <name>a divalent metal cation</name>
        <dbReference type="ChEBI" id="CHEBI:60240"/>
    </cofactor>
    <text evidence="7">Binds 1 divalent metal cation per subunit.</text>
</comment>
<dbReference type="NCBIfam" id="TIGR00151">
    <property type="entry name" value="ispF"/>
    <property type="match status" value="1"/>
</dbReference>